<dbReference type="CDD" id="cd00090">
    <property type="entry name" value="HTH_ARSR"/>
    <property type="match status" value="1"/>
</dbReference>
<dbReference type="InterPro" id="IPR036388">
    <property type="entry name" value="WH-like_DNA-bd_sf"/>
</dbReference>
<dbReference type="AlphaFoldDB" id="A0A0F5I8B9"/>
<dbReference type="PRINTS" id="PR00778">
    <property type="entry name" value="HTHARSR"/>
</dbReference>
<keyword evidence="3" id="KW-0804">Transcription</keyword>
<dbReference type="Pfam" id="PF01022">
    <property type="entry name" value="HTH_5"/>
    <property type="match status" value="1"/>
</dbReference>
<dbReference type="EMBL" id="JWIR02000022">
    <property type="protein sequence ID" value="KKB41437.1"/>
    <property type="molecule type" value="Genomic_DNA"/>
</dbReference>
<dbReference type="InterPro" id="IPR001845">
    <property type="entry name" value="HTH_ArsR_DNA-bd_dom"/>
</dbReference>
<dbReference type="NCBIfam" id="NF033788">
    <property type="entry name" value="HTH_metalloreg"/>
    <property type="match status" value="1"/>
</dbReference>
<dbReference type="Gene3D" id="1.10.10.10">
    <property type="entry name" value="Winged helix-like DNA-binding domain superfamily/Winged helix DNA-binding domain"/>
    <property type="match status" value="1"/>
</dbReference>
<proteinExistence type="predicted"/>
<protein>
    <submittedName>
        <fullName evidence="5">Arsenical resistance operon repressor</fullName>
    </submittedName>
</protein>
<evidence type="ECO:0000259" key="4">
    <source>
        <dbReference type="PROSITE" id="PS50987"/>
    </source>
</evidence>
<dbReference type="RefSeq" id="WP_229731540.1">
    <property type="nucleotide sequence ID" value="NZ_JWIQ02000010.1"/>
</dbReference>
<evidence type="ECO:0000256" key="2">
    <source>
        <dbReference type="ARBA" id="ARBA00023125"/>
    </source>
</evidence>
<dbReference type="PANTHER" id="PTHR33154:SF18">
    <property type="entry name" value="ARSENICAL RESISTANCE OPERON REPRESSOR"/>
    <property type="match status" value="1"/>
</dbReference>
<organism evidence="5 6">
    <name type="scientific">Bacillus thermotolerans</name>
    <name type="common">Quasibacillus thermotolerans</name>
    <dbReference type="NCBI Taxonomy" id="1221996"/>
    <lineage>
        <taxon>Bacteria</taxon>
        <taxon>Bacillati</taxon>
        <taxon>Bacillota</taxon>
        <taxon>Bacilli</taxon>
        <taxon>Bacillales</taxon>
        <taxon>Bacillaceae</taxon>
        <taxon>Bacillus</taxon>
    </lineage>
</organism>
<evidence type="ECO:0000256" key="3">
    <source>
        <dbReference type="ARBA" id="ARBA00023163"/>
    </source>
</evidence>
<dbReference type="GO" id="GO:0003700">
    <property type="term" value="F:DNA-binding transcription factor activity"/>
    <property type="evidence" value="ECO:0007669"/>
    <property type="project" value="InterPro"/>
</dbReference>
<comment type="caution">
    <text evidence="5">The sequence shown here is derived from an EMBL/GenBank/DDBJ whole genome shotgun (WGS) entry which is preliminary data.</text>
</comment>
<gene>
    <name evidence="5" type="ORF">QY95_00756</name>
</gene>
<dbReference type="InterPro" id="IPR051081">
    <property type="entry name" value="HTH_MetalResp_TranReg"/>
</dbReference>
<dbReference type="InterPro" id="IPR036390">
    <property type="entry name" value="WH_DNA-bd_sf"/>
</dbReference>
<evidence type="ECO:0000313" key="5">
    <source>
        <dbReference type="EMBL" id="KKB41437.1"/>
    </source>
</evidence>
<dbReference type="InterPro" id="IPR011991">
    <property type="entry name" value="ArsR-like_HTH"/>
</dbReference>
<evidence type="ECO:0000313" key="6">
    <source>
        <dbReference type="Proteomes" id="UP000031563"/>
    </source>
</evidence>
<sequence>MNKQSTVEIESAAHVLKLLGDKTRLTMMKLLQANECCVCEFVEIFEISQPAVSQHVRKLRDGGLVKETRRGQWIHYSINEESQYYELVQQLLHYLPGQEKHLEELQSKGLRIICK</sequence>
<dbReference type="PROSITE" id="PS50987">
    <property type="entry name" value="HTH_ARSR_2"/>
    <property type="match status" value="1"/>
</dbReference>
<dbReference type="SUPFAM" id="SSF46785">
    <property type="entry name" value="Winged helix' DNA-binding domain"/>
    <property type="match status" value="1"/>
</dbReference>
<keyword evidence="6" id="KW-1185">Reference proteome</keyword>
<keyword evidence="1" id="KW-0805">Transcription regulation</keyword>
<dbReference type="SMART" id="SM00418">
    <property type="entry name" value="HTH_ARSR"/>
    <property type="match status" value="1"/>
</dbReference>
<accession>A0A0F5I8B9</accession>
<feature type="domain" description="HTH arsR-type" evidence="4">
    <location>
        <begin position="4"/>
        <end position="99"/>
    </location>
</feature>
<dbReference type="GO" id="GO:0003677">
    <property type="term" value="F:DNA binding"/>
    <property type="evidence" value="ECO:0007669"/>
    <property type="project" value="UniProtKB-KW"/>
</dbReference>
<dbReference type="Proteomes" id="UP000031563">
    <property type="component" value="Unassembled WGS sequence"/>
</dbReference>
<evidence type="ECO:0000256" key="1">
    <source>
        <dbReference type="ARBA" id="ARBA00023015"/>
    </source>
</evidence>
<reference evidence="5" key="1">
    <citation type="submission" date="2015-02" db="EMBL/GenBank/DDBJ databases">
        <title>Genome Assembly of Bacillaceae bacterium MTCC 8252.</title>
        <authorList>
            <person name="Verma A."/>
            <person name="Khatri I."/>
            <person name="Mual P."/>
            <person name="Subramanian S."/>
            <person name="Krishnamurthi S."/>
        </authorList>
    </citation>
    <scope>NUCLEOTIDE SEQUENCE [LARGE SCALE GENOMIC DNA]</scope>
    <source>
        <strain evidence="5">MTCC 8252</strain>
    </source>
</reference>
<dbReference type="PANTHER" id="PTHR33154">
    <property type="entry name" value="TRANSCRIPTIONAL REGULATOR, ARSR FAMILY"/>
    <property type="match status" value="1"/>
</dbReference>
<name>A0A0F5I8B9_BACTR</name>
<dbReference type="STRING" id="1221996.QY95_00756"/>
<keyword evidence="2" id="KW-0238">DNA-binding</keyword>